<gene>
    <name evidence="1" type="ORF">GGR30_001954</name>
</gene>
<dbReference type="AlphaFoldDB" id="A0A7W6KIN9"/>
<protein>
    <submittedName>
        <fullName evidence="1">Uncharacterized protein</fullName>
    </submittedName>
</protein>
<sequence length="71" mass="7673">MREEATQTIRALIEDVRLISEDGQLVIELIGVLAGILSLGEKQQNPSSAAEGVRQLTLVAGAGFRHCFVRP</sequence>
<organism evidence="1 2">
    <name type="scientific">Martelella radicis</name>
    <dbReference type="NCBI Taxonomy" id="1397476"/>
    <lineage>
        <taxon>Bacteria</taxon>
        <taxon>Pseudomonadati</taxon>
        <taxon>Pseudomonadota</taxon>
        <taxon>Alphaproteobacteria</taxon>
        <taxon>Hyphomicrobiales</taxon>
        <taxon>Aurantimonadaceae</taxon>
        <taxon>Martelella</taxon>
    </lineage>
</organism>
<dbReference type="RefSeq" id="WP_210287997.1">
    <property type="nucleotide sequence ID" value="NZ_JACIDZ010000005.1"/>
</dbReference>
<dbReference type="EMBL" id="JACIDZ010000005">
    <property type="protein sequence ID" value="MBB4122028.1"/>
    <property type="molecule type" value="Genomic_DNA"/>
</dbReference>
<accession>A0A7W6KIN9</accession>
<reference evidence="1 2" key="1">
    <citation type="submission" date="2020-08" db="EMBL/GenBank/DDBJ databases">
        <title>Genomic Encyclopedia of Type Strains, Phase IV (KMG-IV): sequencing the most valuable type-strain genomes for metagenomic binning, comparative biology and taxonomic classification.</title>
        <authorList>
            <person name="Goeker M."/>
        </authorList>
    </citation>
    <scope>NUCLEOTIDE SEQUENCE [LARGE SCALE GENOMIC DNA]</scope>
    <source>
        <strain evidence="1 2">DSM 28101</strain>
    </source>
</reference>
<proteinExistence type="predicted"/>
<name>A0A7W6KIN9_9HYPH</name>
<dbReference type="Proteomes" id="UP000530571">
    <property type="component" value="Unassembled WGS sequence"/>
</dbReference>
<comment type="caution">
    <text evidence="1">The sequence shown here is derived from an EMBL/GenBank/DDBJ whole genome shotgun (WGS) entry which is preliminary data.</text>
</comment>
<evidence type="ECO:0000313" key="1">
    <source>
        <dbReference type="EMBL" id="MBB4122028.1"/>
    </source>
</evidence>
<keyword evidence="2" id="KW-1185">Reference proteome</keyword>
<evidence type="ECO:0000313" key="2">
    <source>
        <dbReference type="Proteomes" id="UP000530571"/>
    </source>
</evidence>